<proteinExistence type="predicted"/>
<name>A0A803PSL0_CANSA</name>
<dbReference type="Gramene" id="evm.model.05.964">
    <property type="protein sequence ID" value="cds.evm.model.05.964"/>
    <property type="gene ID" value="evm.TU.05.964"/>
</dbReference>
<evidence type="ECO:0000313" key="3">
    <source>
        <dbReference type="Proteomes" id="UP000596661"/>
    </source>
</evidence>
<reference evidence="2" key="2">
    <citation type="submission" date="2021-03" db="UniProtKB">
        <authorList>
            <consortium name="EnsemblPlants"/>
        </authorList>
    </citation>
    <scope>IDENTIFICATION</scope>
</reference>
<dbReference type="EMBL" id="UZAU01000476">
    <property type="status" value="NOT_ANNOTATED_CDS"/>
    <property type="molecule type" value="Genomic_DNA"/>
</dbReference>
<protein>
    <submittedName>
        <fullName evidence="2">Uncharacterized protein</fullName>
    </submittedName>
</protein>
<dbReference type="EnsemblPlants" id="evm.model.05.964">
    <property type="protein sequence ID" value="cds.evm.model.05.964"/>
    <property type="gene ID" value="evm.TU.05.964"/>
</dbReference>
<evidence type="ECO:0000256" key="1">
    <source>
        <dbReference type="SAM" id="MobiDB-lite"/>
    </source>
</evidence>
<keyword evidence="3" id="KW-1185">Reference proteome</keyword>
<reference evidence="2" key="1">
    <citation type="submission" date="2018-11" db="EMBL/GenBank/DDBJ databases">
        <authorList>
            <person name="Grassa J C."/>
        </authorList>
    </citation>
    <scope>NUCLEOTIDE SEQUENCE [LARGE SCALE GENOMIC DNA]</scope>
</reference>
<sequence length="111" mass="12645">MKEFLDRADKFIKLEEAVRQAQTGKVDNRQSQGILQPHDLPDVQAGTSNFAQTSSGRNIRAIAAKTTLEDTFEKKGKYNNSPTTRNRKFKEEKYTCFTLLAEKLEVIFMAT</sequence>
<dbReference type="AlphaFoldDB" id="A0A803PSL0"/>
<feature type="region of interest" description="Disordered" evidence="1">
    <location>
        <begin position="23"/>
        <end position="43"/>
    </location>
</feature>
<accession>A0A803PSL0</accession>
<dbReference type="Proteomes" id="UP000596661">
    <property type="component" value="Chromosome 5"/>
</dbReference>
<evidence type="ECO:0000313" key="2">
    <source>
        <dbReference type="EnsemblPlants" id="cds.evm.model.05.964"/>
    </source>
</evidence>
<feature type="compositionally biased region" description="Polar residues" evidence="1">
    <location>
        <begin position="23"/>
        <end position="34"/>
    </location>
</feature>
<organism evidence="2 3">
    <name type="scientific">Cannabis sativa</name>
    <name type="common">Hemp</name>
    <name type="synonym">Marijuana</name>
    <dbReference type="NCBI Taxonomy" id="3483"/>
    <lineage>
        <taxon>Eukaryota</taxon>
        <taxon>Viridiplantae</taxon>
        <taxon>Streptophyta</taxon>
        <taxon>Embryophyta</taxon>
        <taxon>Tracheophyta</taxon>
        <taxon>Spermatophyta</taxon>
        <taxon>Magnoliopsida</taxon>
        <taxon>eudicotyledons</taxon>
        <taxon>Gunneridae</taxon>
        <taxon>Pentapetalae</taxon>
        <taxon>rosids</taxon>
        <taxon>fabids</taxon>
        <taxon>Rosales</taxon>
        <taxon>Cannabaceae</taxon>
        <taxon>Cannabis</taxon>
    </lineage>
</organism>